<evidence type="ECO:0000313" key="1">
    <source>
        <dbReference type="EMBL" id="KKL96510.1"/>
    </source>
</evidence>
<dbReference type="AlphaFoldDB" id="A0A0F9IS06"/>
<organism evidence="1">
    <name type="scientific">marine sediment metagenome</name>
    <dbReference type="NCBI Taxonomy" id="412755"/>
    <lineage>
        <taxon>unclassified sequences</taxon>
        <taxon>metagenomes</taxon>
        <taxon>ecological metagenomes</taxon>
    </lineage>
</organism>
<accession>A0A0F9IS06</accession>
<proteinExistence type="predicted"/>
<feature type="non-terminal residue" evidence="1">
    <location>
        <position position="1"/>
    </location>
</feature>
<comment type="caution">
    <text evidence="1">The sequence shown here is derived from an EMBL/GenBank/DDBJ whole genome shotgun (WGS) entry which is preliminary data.</text>
</comment>
<gene>
    <name evidence="1" type="ORF">LCGC14_1843820</name>
</gene>
<name>A0A0F9IS06_9ZZZZ</name>
<reference evidence="1" key="1">
    <citation type="journal article" date="2015" name="Nature">
        <title>Complex archaea that bridge the gap between prokaryotes and eukaryotes.</title>
        <authorList>
            <person name="Spang A."/>
            <person name="Saw J.H."/>
            <person name="Jorgensen S.L."/>
            <person name="Zaremba-Niedzwiedzka K."/>
            <person name="Martijn J."/>
            <person name="Lind A.E."/>
            <person name="van Eijk R."/>
            <person name="Schleper C."/>
            <person name="Guy L."/>
            <person name="Ettema T.J."/>
        </authorList>
    </citation>
    <scope>NUCLEOTIDE SEQUENCE</scope>
</reference>
<dbReference type="EMBL" id="LAZR01018415">
    <property type="protein sequence ID" value="KKL96510.1"/>
    <property type="molecule type" value="Genomic_DNA"/>
</dbReference>
<protein>
    <submittedName>
        <fullName evidence="1">Uncharacterized protein</fullName>
    </submittedName>
</protein>
<sequence>QSAREKPAPDVDMVSYILDTYPDLADLAARMEADLRAYARQSKGPGDSRAHAALEACREFQEKYSHD</sequence>